<keyword evidence="3" id="KW-1185">Reference proteome</keyword>
<reference evidence="2" key="1">
    <citation type="submission" date="2020-08" db="EMBL/GenBank/DDBJ databases">
        <title>Plant Genome Project.</title>
        <authorList>
            <person name="Zhang R.-G."/>
        </authorList>
    </citation>
    <scope>NUCLEOTIDE SEQUENCE</scope>
    <source>
        <strain evidence="2">WSP0</strain>
        <tissue evidence="2">Leaf</tissue>
    </source>
</reference>
<dbReference type="Proteomes" id="UP000823749">
    <property type="component" value="Chromosome 12"/>
</dbReference>
<keyword evidence="1" id="KW-0812">Transmembrane</keyword>
<evidence type="ECO:0000313" key="2">
    <source>
        <dbReference type="EMBL" id="KAG5521526.1"/>
    </source>
</evidence>
<name>A0AAV6HZF1_9ERIC</name>
<gene>
    <name evidence="2" type="ORF">RHGRI_033928</name>
</gene>
<keyword evidence="1" id="KW-0472">Membrane</keyword>
<sequence>MSINTTRSNHFIPPPPLADHHRLDFHSLLPPQRAEEFFSRAWPLDDVAGGVSPLPLIFSGGLRHEGGSAAGAFDEFWQNPRLWSVVGFCCPLMMYTGVAITLVKLFGRKP</sequence>
<evidence type="ECO:0000256" key="1">
    <source>
        <dbReference type="SAM" id="Phobius"/>
    </source>
</evidence>
<protein>
    <submittedName>
        <fullName evidence="2">Uncharacterized protein</fullName>
    </submittedName>
</protein>
<accession>A0AAV6HZF1</accession>
<keyword evidence="1" id="KW-1133">Transmembrane helix</keyword>
<proteinExistence type="predicted"/>
<evidence type="ECO:0000313" key="3">
    <source>
        <dbReference type="Proteomes" id="UP000823749"/>
    </source>
</evidence>
<dbReference type="AlphaFoldDB" id="A0AAV6HZF1"/>
<organism evidence="2 3">
    <name type="scientific">Rhododendron griersonianum</name>
    <dbReference type="NCBI Taxonomy" id="479676"/>
    <lineage>
        <taxon>Eukaryota</taxon>
        <taxon>Viridiplantae</taxon>
        <taxon>Streptophyta</taxon>
        <taxon>Embryophyta</taxon>
        <taxon>Tracheophyta</taxon>
        <taxon>Spermatophyta</taxon>
        <taxon>Magnoliopsida</taxon>
        <taxon>eudicotyledons</taxon>
        <taxon>Gunneridae</taxon>
        <taxon>Pentapetalae</taxon>
        <taxon>asterids</taxon>
        <taxon>Ericales</taxon>
        <taxon>Ericaceae</taxon>
        <taxon>Ericoideae</taxon>
        <taxon>Rhodoreae</taxon>
        <taxon>Rhododendron</taxon>
    </lineage>
</organism>
<comment type="caution">
    <text evidence="2">The sequence shown here is derived from an EMBL/GenBank/DDBJ whole genome shotgun (WGS) entry which is preliminary data.</text>
</comment>
<feature type="transmembrane region" description="Helical" evidence="1">
    <location>
        <begin position="82"/>
        <end position="106"/>
    </location>
</feature>
<dbReference type="EMBL" id="JACTNZ010000012">
    <property type="protein sequence ID" value="KAG5521526.1"/>
    <property type="molecule type" value="Genomic_DNA"/>
</dbReference>